<reference evidence="3 4" key="1">
    <citation type="submission" date="2023-03" db="EMBL/GenBank/DDBJ databases">
        <title>High-quality genome of Scylla paramamosain provides insights in environmental adaptation.</title>
        <authorList>
            <person name="Zhang L."/>
        </authorList>
    </citation>
    <scope>NUCLEOTIDE SEQUENCE [LARGE SCALE GENOMIC DNA]</scope>
    <source>
        <strain evidence="3">LZ_2023a</strain>
        <tissue evidence="3">Muscle</tissue>
    </source>
</reference>
<feature type="compositionally biased region" description="Polar residues" evidence="1">
    <location>
        <begin position="158"/>
        <end position="167"/>
    </location>
</feature>
<name>A0AAW0SEF4_SCYPA</name>
<feature type="compositionally biased region" description="Polar residues" evidence="1">
    <location>
        <begin position="140"/>
        <end position="152"/>
    </location>
</feature>
<keyword evidence="2" id="KW-0812">Transmembrane</keyword>
<gene>
    <name evidence="3" type="ORF">O3P69_011861</name>
</gene>
<dbReference type="Gene3D" id="1.20.58.390">
    <property type="entry name" value="Neurotransmitter-gated ion-channel transmembrane domain"/>
    <property type="match status" value="1"/>
</dbReference>
<evidence type="ECO:0000313" key="3">
    <source>
        <dbReference type="EMBL" id="KAK8373729.1"/>
    </source>
</evidence>
<feature type="transmembrane region" description="Helical" evidence="2">
    <location>
        <begin position="192"/>
        <end position="209"/>
    </location>
</feature>
<dbReference type="InterPro" id="IPR038050">
    <property type="entry name" value="Neuro_actylchol_rec"/>
</dbReference>
<keyword evidence="2" id="KW-0472">Membrane</keyword>
<feature type="compositionally biased region" description="Polar residues" evidence="1">
    <location>
        <begin position="111"/>
        <end position="131"/>
    </location>
</feature>
<dbReference type="InterPro" id="IPR036719">
    <property type="entry name" value="Neuro-gated_channel_TM_sf"/>
</dbReference>
<protein>
    <submittedName>
        <fullName evidence="3">Uncharacterized protein</fullName>
    </submittedName>
</protein>
<dbReference type="AlphaFoldDB" id="A0AAW0SEF4"/>
<dbReference type="GO" id="GO:0006811">
    <property type="term" value="P:monoatomic ion transport"/>
    <property type="evidence" value="ECO:0007669"/>
    <property type="project" value="InterPro"/>
</dbReference>
<feature type="non-terminal residue" evidence="3">
    <location>
        <position position="1"/>
    </location>
</feature>
<dbReference type="SUPFAM" id="SSF90112">
    <property type="entry name" value="Neurotransmitter-gated ion-channel transmembrane pore"/>
    <property type="match status" value="1"/>
</dbReference>
<dbReference type="EMBL" id="JARAKH010000993">
    <property type="protein sequence ID" value="KAK8373729.1"/>
    <property type="molecule type" value="Genomic_DNA"/>
</dbReference>
<dbReference type="Proteomes" id="UP001487740">
    <property type="component" value="Unassembled WGS sequence"/>
</dbReference>
<proteinExistence type="predicted"/>
<keyword evidence="4" id="KW-1185">Reference proteome</keyword>
<feature type="region of interest" description="Disordered" evidence="1">
    <location>
        <begin position="89"/>
        <end position="167"/>
    </location>
</feature>
<dbReference type="GO" id="GO:0016020">
    <property type="term" value="C:membrane"/>
    <property type="evidence" value="ECO:0007669"/>
    <property type="project" value="InterPro"/>
</dbReference>
<evidence type="ECO:0000313" key="4">
    <source>
        <dbReference type="Proteomes" id="UP001487740"/>
    </source>
</evidence>
<evidence type="ECO:0000256" key="2">
    <source>
        <dbReference type="SAM" id="Phobius"/>
    </source>
</evidence>
<sequence>IRRLTKSLSVAHEAAYLGNFAGGGSDSDAAAIQRCSSLSNEKLRVDKSTFVKRLGQFPFLPSCLPACLPACLHASLRVLRPTGVHLRQLPVAPAPPDGAPSERRLSEPASPRQTSPPSAMASNTEVKISQAGSGGAVVTTPGSNPPGGSSDTLKGGSSPCQEDPAQSTAQIVRAFKQSNKIKARQIDEYDRGLFPLLFGLFNIFYWCYYML</sequence>
<evidence type="ECO:0000256" key="1">
    <source>
        <dbReference type="SAM" id="MobiDB-lite"/>
    </source>
</evidence>
<comment type="caution">
    <text evidence="3">The sequence shown here is derived from an EMBL/GenBank/DDBJ whole genome shotgun (WGS) entry which is preliminary data.</text>
</comment>
<organism evidence="3 4">
    <name type="scientific">Scylla paramamosain</name>
    <name type="common">Mud crab</name>
    <dbReference type="NCBI Taxonomy" id="85552"/>
    <lineage>
        <taxon>Eukaryota</taxon>
        <taxon>Metazoa</taxon>
        <taxon>Ecdysozoa</taxon>
        <taxon>Arthropoda</taxon>
        <taxon>Crustacea</taxon>
        <taxon>Multicrustacea</taxon>
        <taxon>Malacostraca</taxon>
        <taxon>Eumalacostraca</taxon>
        <taxon>Eucarida</taxon>
        <taxon>Decapoda</taxon>
        <taxon>Pleocyemata</taxon>
        <taxon>Brachyura</taxon>
        <taxon>Eubrachyura</taxon>
        <taxon>Portunoidea</taxon>
        <taxon>Portunidae</taxon>
        <taxon>Portuninae</taxon>
        <taxon>Scylla</taxon>
    </lineage>
</organism>
<keyword evidence="2" id="KW-1133">Transmembrane helix</keyword>
<accession>A0AAW0SEF4</accession>